<keyword evidence="4 5" id="KW-0472">Membrane</keyword>
<feature type="transmembrane region" description="Helical" evidence="5">
    <location>
        <begin position="12"/>
        <end position="33"/>
    </location>
</feature>
<evidence type="ECO:0000256" key="5">
    <source>
        <dbReference type="SAM" id="Phobius"/>
    </source>
</evidence>
<dbReference type="GO" id="GO:0016020">
    <property type="term" value="C:membrane"/>
    <property type="evidence" value="ECO:0007669"/>
    <property type="project" value="UniProtKB-SubCell"/>
</dbReference>
<accession>A0A382YL32</accession>
<dbReference type="GO" id="GO:0015179">
    <property type="term" value="F:L-amino acid transmembrane transporter activity"/>
    <property type="evidence" value="ECO:0007669"/>
    <property type="project" value="TreeGrafter"/>
</dbReference>
<gene>
    <name evidence="6" type="ORF">METZ01_LOCUS436871</name>
</gene>
<evidence type="ECO:0000256" key="3">
    <source>
        <dbReference type="ARBA" id="ARBA00022989"/>
    </source>
</evidence>
<dbReference type="InterPro" id="IPR002293">
    <property type="entry name" value="AA/rel_permease1"/>
</dbReference>
<dbReference type="Gene3D" id="1.20.1740.10">
    <property type="entry name" value="Amino acid/polyamine transporter I"/>
    <property type="match status" value="1"/>
</dbReference>
<protein>
    <recommendedName>
        <fullName evidence="7">Amino acid permease/ SLC12A domain-containing protein</fullName>
    </recommendedName>
</protein>
<organism evidence="6">
    <name type="scientific">marine metagenome</name>
    <dbReference type="NCBI Taxonomy" id="408172"/>
    <lineage>
        <taxon>unclassified sequences</taxon>
        <taxon>metagenomes</taxon>
        <taxon>ecological metagenomes</taxon>
    </lineage>
</organism>
<evidence type="ECO:0000256" key="1">
    <source>
        <dbReference type="ARBA" id="ARBA00004141"/>
    </source>
</evidence>
<dbReference type="AlphaFoldDB" id="A0A382YL32"/>
<evidence type="ECO:0000256" key="4">
    <source>
        <dbReference type="ARBA" id="ARBA00023136"/>
    </source>
</evidence>
<keyword evidence="2 5" id="KW-0812">Transmembrane</keyword>
<feature type="non-terminal residue" evidence="6">
    <location>
        <position position="88"/>
    </location>
</feature>
<comment type="subcellular location">
    <subcellularLocation>
        <location evidence="1">Membrane</location>
        <topology evidence="1">Multi-pass membrane protein</topology>
    </subcellularLocation>
</comment>
<feature type="transmembrane region" description="Helical" evidence="5">
    <location>
        <begin position="45"/>
        <end position="64"/>
    </location>
</feature>
<name>A0A382YL32_9ZZZZ</name>
<dbReference type="InterPro" id="IPR050598">
    <property type="entry name" value="AminoAcid_Transporter"/>
</dbReference>
<sequence>MGEPEANHRQLGLFSATAAVIATMIGAGIWGTTGGFAFKLGTDTAVLLVWLFCGLLALTGALSLGELGGMMPRAGGCYIFTRHVYGPT</sequence>
<reference evidence="6" key="1">
    <citation type="submission" date="2018-05" db="EMBL/GenBank/DDBJ databases">
        <authorList>
            <person name="Lanie J.A."/>
            <person name="Ng W.-L."/>
            <person name="Kazmierczak K.M."/>
            <person name="Andrzejewski T.M."/>
            <person name="Davidsen T.M."/>
            <person name="Wayne K.J."/>
            <person name="Tettelin H."/>
            <person name="Glass J.I."/>
            <person name="Rusch D."/>
            <person name="Podicherti R."/>
            <person name="Tsui H.-C.T."/>
            <person name="Winkler M.E."/>
        </authorList>
    </citation>
    <scope>NUCLEOTIDE SEQUENCE</scope>
</reference>
<dbReference type="EMBL" id="UINC01176747">
    <property type="protein sequence ID" value="SVD84017.1"/>
    <property type="molecule type" value="Genomic_DNA"/>
</dbReference>
<keyword evidence="3 5" id="KW-1133">Transmembrane helix</keyword>
<proteinExistence type="predicted"/>
<dbReference type="Pfam" id="PF13520">
    <property type="entry name" value="AA_permease_2"/>
    <property type="match status" value="1"/>
</dbReference>
<evidence type="ECO:0000256" key="2">
    <source>
        <dbReference type="ARBA" id="ARBA00022692"/>
    </source>
</evidence>
<evidence type="ECO:0008006" key="7">
    <source>
        <dbReference type="Google" id="ProtNLM"/>
    </source>
</evidence>
<dbReference type="PANTHER" id="PTHR11785:SF512">
    <property type="entry name" value="SOBREMESA, ISOFORM B"/>
    <property type="match status" value="1"/>
</dbReference>
<dbReference type="PANTHER" id="PTHR11785">
    <property type="entry name" value="AMINO ACID TRANSPORTER"/>
    <property type="match status" value="1"/>
</dbReference>
<evidence type="ECO:0000313" key="6">
    <source>
        <dbReference type="EMBL" id="SVD84017.1"/>
    </source>
</evidence>